<dbReference type="GO" id="GO:0016460">
    <property type="term" value="C:myosin II complex"/>
    <property type="evidence" value="ECO:0007669"/>
    <property type="project" value="TreeGrafter"/>
</dbReference>
<dbReference type="AlphaFoldDB" id="D1LX68"/>
<dbReference type="KEGG" id="sko:100313658"/>
<evidence type="ECO:0000313" key="3">
    <source>
        <dbReference type="EMBL" id="ACY92574.1"/>
    </source>
</evidence>
<sequence>MSLSNEEIEEAKDTFSLFDRKGDNKAACSQIGDILRSMNLNPTIAEVKKLTEGKGADHRFSFEEFLPMYQSSVKCKDQGEFEDYMEVLKVFDKEGNGLISGAELRHVMGTLGERMSDDEIEAVLVGFEDGDGNVNYEDWVKHIMTLPTYN</sequence>
<dbReference type="RefSeq" id="NP_001161590.1">
    <property type="nucleotide sequence ID" value="NM_001168118.1"/>
</dbReference>
<evidence type="ECO:0000313" key="5">
    <source>
        <dbReference type="RefSeq" id="NP_001161590.1"/>
    </source>
</evidence>
<gene>
    <name evidence="5" type="primary">LOC100313658</name>
</gene>
<name>D1LX68_SACKO</name>
<dbReference type="PROSITE" id="PS50222">
    <property type="entry name" value="EF_HAND_2"/>
    <property type="match status" value="2"/>
</dbReference>
<dbReference type="InterPro" id="IPR002048">
    <property type="entry name" value="EF_hand_dom"/>
</dbReference>
<dbReference type="Gene3D" id="1.10.238.10">
    <property type="entry name" value="EF-hand"/>
    <property type="match status" value="2"/>
</dbReference>
<keyword evidence="1" id="KW-0677">Repeat</keyword>
<dbReference type="SUPFAM" id="SSF47473">
    <property type="entry name" value="EF-hand"/>
    <property type="match status" value="1"/>
</dbReference>
<dbReference type="Proteomes" id="UP000694865">
    <property type="component" value="Unplaced"/>
</dbReference>
<dbReference type="InterPro" id="IPR050230">
    <property type="entry name" value="CALM/Myosin/TropC-like"/>
</dbReference>
<evidence type="ECO:0000259" key="2">
    <source>
        <dbReference type="PROSITE" id="PS50222"/>
    </source>
</evidence>
<dbReference type="OrthoDB" id="5959761at2759"/>
<reference evidence="3" key="2">
    <citation type="submission" date="2009-11" db="EMBL/GenBank/DDBJ databases">
        <title>Mesoderm formation and patterning in the hemichordate Saccoglossus kowalevskii.</title>
        <authorList>
            <person name="Green S.A."/>
            <person name="Gerhart J."/>
            <person name="Lowe C.J."/>
        </authorList>
    </citation>
    <scope>NUCLEOTIDE SEQUENCE</scope>
</reference>
<reference evidence="5" key="3">
    <citation type="submission" date="2025-05" db="UniProtKB">
        <authorList>
            <consortium name="RefSeq"/>
        </authorList>
    </citation>
    <scope>IDENTIFICATION</scope>
</reference>
<feature type="domain" description="EF-hand" evidence="2">
    <location>
        <begin position="79"/>
        <end position="114"/>
    </location>
</feature>
<dbReference type="EMBL" id="GU076045">
    <property type="protein sequence ID" value="ACY92574.1"/>
    <property type="molecule type" value="mRNA"/>
</dbReference>
<protein>
    <submittedName>
        <fullName evidence="3 5">Myosin alkali light chain</fullName>
    </submittedName>
</protein>
<evidence type="ECO:0000256" key="1">
    <source>
        <dbReference type="ARBA" id="ARBA00022737"/>
    </source>
</evidence>
<dbReference type="PANTHER" id="PTHR23048">
    <property type="entry name" value="MYOSIN LIGHT CHAIN 1, 3"/>
    <property type="match status" value="1"/>
</dbReference>
<dbReference type="PANTHER" id="PTHR23048:SF49">
    <property type="entry name" value="FI08416P-RELATED"/>
    <property type="match status" value="1"/>
</dbReference>
<evidence type="ECO:0000313" key="4">
    <source>
        <dbReference type="Proteomes" id="UP000694865"/>
    </source>
</evidence>
<dbReference type="GeneID" id="100313658"/>
<dbReference type="CDD" id="cd00051">
    <property type="entry name" value="EFh"/>
    <property type="match status" value="1"/>
</dbReference>
<dbReference type="GO" id="GO:0005509">
    <property type="term" value="F:calcium ion binding"/>
    <property type="evidence" value="ECO:0007669"/>
    <property type="project" value="InterPro"/>
</dbReference>
<feature type="domain" description="EF-hand" evidence="2">
    <location>
        <begin position="6"/>
        <end position="41"/>
    </location>
</feature>
<reference evidence="3" key="1">
    <citation type="submission" date="2009-10" db="EMBL/GenBank/DDBJ databases">
        <authorList>
            <person name="Freeman R.M.Jr."/>
            <person name="Wu M.M."/>
            <person name="Gerhart J.J."/>
        </authorList>
    </citation>
    <scope>NUCLEOTIDE SEQUENCE</scope>
</reference>
<accession>D1LX68</accession>
<dbReference type="InterPro" id="IPR011992">
    <property type="entry name" value="EF-hand-dom_pair"/>
</dbReference>
<proteinExistence type="evidence at transcript level"/>
<keyword evidence="4" id="KW-1185">Reference proteome</keyword>
<organism evidence="3">
    <name type="scientific">Saccoglossus kowalevskii</name>
    <name type="common">Acorn worm</name>
    <dbReference type="NCBI Taxonomy" id="10224"/>
    <lineage>
        <taxon>Eukaryota</taxon>
        <taxon>Metazoa</taxon>
        <taxon>Hemichordata</taxon>
        <taxon>Enteropneusta</taxon>
        <taxon>Harrimaniidae</taxon>
        <taxon>Saccoglossus</taxon>
    </lineage>
</organism>
<dbReference type="FunFam" id="1.10.238.10:FF:000003">
    <property type="entry name" value="Calmodulin A"/>
    <property type="match status" value="1"/>
</dbReference>